<dbReference type="AlphaFoldDB" id="A0A060CGW4"/>
<name>A0A060CGW4_9BACL</name>
<organism evidence="2">
    <name type="scientific">uncultured Geobacillus sp</name>
    <dbReference type="NCBI Taxonomy" id="228952"/>
    <lineage>
        <taxon>Bacteria</taxon>
        <taxon>Bacillati</taxon>
        <taxon>Bacillota</taxon>
        <taxon>Bacilli</taxon>
        <taxon>Bacillales</taxon>
        <taxon>Anoxybacillaceae</taxon>
        <taxon>Geobacillus</taxon>
        <taxon>environmental samples</taxon>
    </lineage>
</organism>
<accession>A0A060CGW4</accession>
<feature type="non-terminal residue" evidence="2">
    <location>
        <position position="99"/>
    </location>
</feature>
<dbReference type="Pfam" id="PF17389">
    <property type="entry name" value="Bac_rhamnosid6H"/>
    <property type="match status" value="1"/>
</dbReference>
<dbReference type="PANTHER" id="PTHR33307">
    <property type="entry name" value="ALPHA-RHAMNOSIDASE (EUROFUNG)"/>
    <property type="match status" value="1"/>
</dbReference>
<dbReference type="EMBL" id="KF128518">
    <property type="protein sequence ID" value="AIA95883.1"/>
    <property type="molecule type" value="Genomic_DNA"/>
</dbReference>
<dbReference type="GO" id="GO:0005975">
    <property type="term" value="P:carbohydrate metabolic process"/>
    <property type="evidence" value="ECO:0007669"/>
    <property type="project" value="InterPro"/>
</dbReference>
<dbReference type="Gene3D" id="1.50.10.10">
    <property type="match status" value="1"/>
</dbReference>
<dbReference type="InterPro" id="IPR016007">
    <property type="entry name" value="Alpha_rhamnosid"/>
</dbReference>
<dbReference type="InterPro" id="IPR012341">
    <property type="entry name" value="6hp_glycosidase-like_sf"/>
</dbReference>
<reference evidence="2" key="1">
    <citation type="journal article" date="2013" name="Environ. Microbiol.">
        <title>Seasonally variable intestinal metagenomes of the red palm weevil (Rhynchophorus ferrugineus).</title>
        <authorList>
            <person name="Jia S."/>
            <person name="Zhang X."/>
            <person name="Zhang G."/>
            <person name="Yin A."/>
            <person name="Zhang S."/>
            <person name="Li F."/>
            <person name="Wang L."/>
            <person name="Zhao D."/>
            <person name="Yun Q."/>
            <person name="Tala"/>
            <person name="Wang J."/>
            <person name="Sun G."/>
            <person name="Baabdullah M."/>
            <person name="Yu X."/>
            <person name="Hu S."/>
            <person name="Al-Mssallem I.S."/>
            <person name="Yu J."/>
        </authorList>
    </citation>
    <scope>NUCLEOTIDE SEQUENCE</scope>
</reference>
<proteinExistence type="predicted"/>
<evidence type="ECO:0000313" key="2">
    <source>
        <dbReference type="EMBL" id="AIA95883.1"/>
    </source>
</evidence>
<dbReference type="PANTHER" id="PTHR33307:SF6">
    <property type="entry name" value="ALPHA-RHAMNOSIDASE (EUROFUNG)-RELATED"/>
    <property type="match status" value="1"/>
</dbReference>
<evidence type="ECO:0000259" key="1">
    <source>
        <dbReference type="Pfam" id="PF17389"/>
    </source>
</evidence>
<feature type="domain" description="Alpha-L-rhamnosidase six-hairpin glycosidase" evidence="1">
    <location>
        <begin position="1"/>
        <end position="98"/>
    </location>
</feature>
<dbReference type="InterPro" id="IPR035396">
    <property type="entry name" value="Bac_rhamnosid6H"/>
</dbReference>
<protein>
    <submittedName>
        <fullName evidence="2">Bac_rhamnosid</fullName>
    </submittedName>
</protein>
<sequence length="99" mass="11133">MAKISDFTQLSSRCKILSKTAKKIIAAYQKVFTDGTGRLKKEFQTGYVLPLHFGMTTKQETKKMSERLVALLKENNYHLTTGFTGTPFILFALSDTGHL</sequence>